<evidence type="ECO:0000259" key="1">
    <source>
        <dbReference type="Pfam" id="PF13521"/>
    </source>
</evidence>
<dbReference type="Proteomes" id="UP001597545">
    <property type="component" value="Unassembled WGS sequence"/>
</dbReference>
<evidence type="ECO:0000313" key="2">
    <source>
        <dbReference type="EMBL" id="MFD2546981.1"/>
    </source>
</evidence>
<organism evidence="2 3">
    <name type="scientific">Sphingobacterium suaedae</name>
    <dbReference type="NCBI Taxonomy" id="1686402"/>
    <lineage>
        <taxon>Bacteria</taxon>
        <taxon>Pseudomonadati</taxon>
        <taxon>Bacteroidota</taxon>
        <taxon>Sphingobacteriia</taxon>
        <taxon>Sphingobacteriales</taxon>
        <taxon>Sphingobacteriaceae</taxon>
        <taxon>Sphingobacterium</taxon>
    </lineage>
</organism>
<reference evidence="3" key="1">
    <citation type="journal article" date="2019" name="Int. J. Syst. Evol. Microbiol.">
        <title>The Global Catalogue of Microorganisms (GCM) 10K type strain sequencing project: providing services to taxonomists for standard genome sequencing and annotation.</title>
        <authorList>
            <consortium name="The Broad Institute Genomics Platform"/>
            <consortium name="The Broad Institute Genome Sequencing Center for Infectious Disease"/>
            <person name="Wu L."/>
            <person name="Ma J."/>
        </authorList>
    </citation>
    <scope>NUCLEOTIDE SEQUENCE [LARGE SCALE GENOMIC DNA]</scope>
    <source>
        <strain evidence="3">KCTC 42662</strain>
    </source>
</reference>
<gene>
    <name evidence="2" type="ORF">ACFSR5_04885</name>
</gene>
<keyword evidence="3" id="KW-1185">Reference proteome</keyword>
<evidence type="ECO:0000313" key="3">
    <source>
        <dbReference type="Proteomes" id="UP001597545"/>
    </source>
</evidence>
<dbReference type="InterPro" id="IPR038727">
    <property type="entry name" value="NadR/Ttd14_AAA_dom"/>
</dbReference>
<dbReference type="RefSeq" id="WP_380901294.1">
    <property type="nucleotide sequence ID" value="NZ_JBHUEG010000007.1"/>
</dbReference>
<name>A0ABW5KHI6_9SPHI</name>
<dbReference type="InterPro" id="IPR027417">
    <property type="entry name" value="P-loop_NTPase"/>
</dbReference>
<protein>
    <submittedName>
        <fullName evidence="2">AAA family ATPase</fullName>
    </submittedName>
</protein>
<dbReference type="Pfam" id="PF13521">
    <property type="entry name" value="AAA_28"/>
    <property type="match status" value="1"/>
</dbReference>
<sequence>METINHKAIIITGGPGMGKTSIIETLSEMGYSCVKESGRHIIQEQLQKGGTSLPWADKKGFAYEMLKMGKRDYKDALCSNSLVFFDRAIPDVIGYLKLCNLPIHKNVWESARCNRYHKTVFITPPWKEIYLNDAERKQSFEEAIATYEMMFQVYTDLNYAVVEIPRTTVEKRIDFIFRILKANDFQF</sequence>
<dbReference type="EMBL" id="JBHULR010000003">
    <property type="protein sequence ID" value="MFD2546981.1"/>
    <property type="molecule type" value="Genomic_DNA"/>
</dbReference>
<dbReference type="SUPFAM" id="SSF52540">
    <property type="entry name" value="P-loop containing nucleoside triphosphate hydrolases"/>
    <property type="match status" value="1"/>
</dbReference>
<accession>A0ABW5KHI6</accession>
<feature type="domain" description="NadR/Ttd14 AAA" evidence="1">
    <location>
        <begin position="9"/>
        <end position="172"/>
    </location>
</feature>
<proteinExistence type="predicted"/>
<comment type="caution">
    <text evidence="2">The sequence shown here is derived from an EMBL/GenBank/DDBJ whole genome shotgun (WGS) entry which is preliminary data.</text>
</comment>
<dbReference type="Gene3D" id="3.40.50.300">
    <property type="entry name" value="P-loop containing nucleotide triphosphate hydrolases"/>
    <property type="match status" value="1"/>
</dbReference>